<dbReference type="GeneID" id="27693868"/>
<proteinExistence type="predicted"/>
<name>A0A0D2GLK7_CLAB1</name>
<evidence type="ECO:0000256" key="1">
    <source>
        <dbReference type="SAM" id="Coils"/>
    </source>
</evidence>
<sequence>MASSKFLQDLIWNSPAMVSNEYLRERLNVCLAGEDDPSFVELLVDENDTSRSKGEPVPEYISFPLDSLDTRYSKAILLPLATYYNVKEFRYQMTQRMKALKLIFIRQRNSFSELSINRELLDCLLHICDISLRFLDFVVYFGPKSGETSLTPPRIWTSPRTPVSEGQPVPRPFGRFHPVQTEAHVDQQECIYIIRFPELNHRSESSPWSMRQFLLYHQIPTDSATACIIFAGVGKGPERLLGHYISCCGRNEALDPVEVHLVLLSSVTATWRPYMEYLDKEVSTQADRAILADLNGDGVEMTQLEERQYLKQLEDALDEAAAILEHTTDTADTVHKNFMPAWPNITRTIPFEILDHGFQEVIKGLRHYGTQTQTLRNKVKSASDLVSNILDLGNSNTLKVLAVESARETAVMHHLTKKATQDAAAVKVLTILTLIYLPATVISNFFSTSFVNNSSPSMLGGSTFKRRYMGNIRHGGDMRNANTTYCSEHDSAGGAGNDTRLTERCANFEKTGLKPSVVEASDQPLTP</sequence>
<accession>A0A0D2GLK7</accession>
<feature type="domain" description="CorA-like transporter" evidence="2">
    <location>
        <begin position="95"/>
        <end position="289"/>
    </location>
</feature>
<dbReference type="VEuPathDB" id="FungiDB:Z519_00940"/>
<feature type="coiled-coil region" evidence="1">
    <location>
        <begin position="299"/>
        <end position="330"/>
    </location>
</feature>
<dbReference type="AlphaFoldDB" id="A0A0D2GLK7"/>
<evidence type="ECO:0000313" key="3">
    <source>
        <dbReference type="EMBL" id="KIW99277.1"/>
    </source>
</evidence>
<keyword evidence="4" id="KW-1185">Reference proteome</keyword>
<evidence type="ECO:0000259" key="2">
    <source>
        <dbReference type="Pfam" id="PF26616"/>
    </source>
</evidence>
<evidence type="ECO:0000313" key="4">
    <source>
        <dbReference type="Proteomes" id="UP000053789"/>
    </source>
</evidence>
<dbReference type="HOGENOM" id="CLU_029947_1_1_1"/>
<dbReference type="OrthoDB" id="4160576at2759"/>
<dbReference type="Proteomes" id="UP000053789">
    <property type="component" value="Unassembled WGS sequence"/>
</dbReference>
<dbReference type="EMBL" id="KN846980">
    <property type="protein sequence ID" value="KIW99277.1"/>
    <property type="molecule type" value="Genomic_DNA"/>
</dbReference>
<organism evidence="3 4">
    <name type="scientific">Cladophialophora bantiana (strain ATCC 10958 / CBS 173.52 / CDC B-1940 / NIH 8579)</name>
    <name type="common">Xylohypha bantiana</name>
    <dbReference type="NCBI Taxonomy" id="1442370"/>
    <lineage>
        <taxon>Eukaryota</taxon>
        <taxon>Fungi</taxon>
        <taxon>Dikarya</taxon>
        <taxon>Ascomycota</taxon>
        <taxon>Pezizomycotina</taxon>
        <taxon>Eurotiomycetes</taxon>
        <taxon>Chaetothyriomycetidae</taxon>
        <taxon>Chaetothyriales</taxon>
        <taxon>Herpotrichiellaceae</taxon>
        <taxon>Cladophialophora</taxon>
    </lineage>
</organism>
<dbReference type="Gene3D" id="1.20.58.340">
    <property type="entry name" value="Magnesium transport protein CorA, transmembrane region"/>
    <property type="match status" value="1"/>
</dbReference>
<protein>
    <recommendedName>
        <fullName evidence="2">CorA-like transporter domain-containing protein</fullName>
    </recommendedName>
</protein>
<keyword evidence="1" id="KW-0175">Coiled coil</keyword>
<dbReference type="InterPro" id="IPR058257">
    <property type="entry name" value="CorA-like_dom"/>
</dbReference>
<dbReference type="RefSeq" id="XP_016625946.1">
    <property type="nucleotide sequence ID" value="XM_016758697.1"/>
</dbReference>
<dbReference type="Pfam" id="PF26616">
    <property type="entry name" value="CorA-like"/>
    <property type="match status" value="1"/>
</dbReference>
<reference evidence="3" key="1">
    <citation type="submission" date="2015-01" db="EMBL/GenBank/DDBJ databases">
        <title>The Genome Sequence of Cladophialophora bantiana CBS 173.52.</title>
        <authorList>
            <consortium name="The Broad Institute Genomics Platform"/>
            <person name="Cuomo C."/>
            <person name="de Hoog S."/>
            <person name="Gorbushina A."/>
            <person name="Stielow B."/>
            <person name="Teixiera M."/>
            <person name="Abouelleil A."/>
            <person name="Chapman S.B."/>
            <person name="Priest M."/>
            <person name="Young S.K."/>
            <person name="Wortman J."/>
            <person name="Nusbaum C."/>
            <person name="Birren B."/>
        </authorList>
    </citation>
    <scope>NUCLEOTIDE SEQUENCE [LARGE SCALE GENOMIC DNA]</scope>
    <source>
        <strain evidence="3">CBS 173.52</strain>
    </source>
</reference>
<gene>
    <name evidence="3" type="ORF">Z519_00940</name>
</gene>